<dbReference type="OrthoDB" id="9794863at2"/>
<feature type="domain" description="Ribosomal protein eL8/eL30/eS12/Gadd45" evidence="1">
    <location>
        <begin position="5"/>
        <end position="93"/>
    </location>
</feature>
<dbReference type="GO" id="GO:0005840">
    <property type="term" value="C:ribosome"/>
    <property type="evidence" value="ECO:0007669"/>
    <property type="project" value="UniProtKB-KW"/>
</dbReference>
<dbReference type="AlphaFoldDB" id="A0A1H8Z3U9"/>
<evidence type="ECO:0000313" key="2">
    <source>
        <dbReference type="EMBL" id="SEP59135.1"/>
    </source>
</evidence>
<keyword evidence="2" id="KW-0689">Ribosomal protein</keyword>
<dbReference type="STRING" id="89093.SAMN04488558_101142"/>
<dbReference type="SUPFAM" id="SSF55315">
    <property type="entry name" value="L30e-like"/>
    <property type="match status" value="1"/>
</dbReference>
<dbReference type="Gene3D" id="3.30.1330.30">
    <property type="match status" value="1"/>
</dbReference>
<dbReference type="InterPro" id="IPR029064">
    <property type="entry name" value="Ribosomal_eL30-like_sf"/>
</dbReference>
<keyword evidence="3" id="KW-1185">Reference proteome</keyword>
<protein>
    <submittedName>
        <fullName evidence="2">Ribosomal protein L7Ae</fullName>
    </submittedName>
</protein>
<proteinExistence type="predicted"/>
<reference evidence="2 3" key="1">
    <citation type="submission" date="2016-10" db="EMBL/GenBank/DDBJ databases">
        <authorList>
            <person name="de Groot N.N."/>
        </authorList>
    </citation>
    <scope>NUCLEOTIDE SEQUENCE [LARGE SCALE GENOMIC DNA]</scope>
    <source>
        <strain evidence="2 3">DSM 15695</strain>
    </source>
</reference>
<organism evidence="2 3">
    <name type="scientific">Ignavigranum ruoffiae</name>
    <dbReference type="NCBI Taxonomy" id="89093"/>
    <lineage>
        <taxon>Bacteria</taxon>
        <taxon>Bacillati</taxon>
        <taxon>Bacillota</taxon>
        <taxon>Bacilli</taxon>
        <taxon>Lactobacillales</taxon>
        <taxon>Aerococcaceae</taxon>
        <taxon>Ignavigranum</taxon>
    </lineage>
</organism>
<accession>A0A1H8Z3U9</accession>
<gene>
    <name evidence="2" type="ORF">SAMN04488558_101142</name>
</gene>
<evidence type="ECO:0000313" key="3">
    <source>
        <dbReference type="Proteomes" id="UP000198833"/>
    </source>
</evidence>
<dbReference type="EMBL" id="FOEN01000001">
    <property type="protein sequence ID" value="SEP59135.1"/>
    <property type="molecule type" value="Genomic_DNA"/>
</dbReference>
<keyword evidence="2" id="KW-0687">Ribonucleoprotein</keyword>
<dbReference type="Proteomes" id="UP000198833">
    <property type="component" value="Unassembled WGS sequence"/>
</dbReference>
<sequence length="104" mass="11660">MNHDKALKLLGLALRAGKLVHGDEAVEKAVKRDKVACIILAKDISQATYSRYQRLSQVHHVPCINNFTRDELSHALNKSRSILGITDRGMSAKFLSYQTGEERI</sequence>
<dbReference type="InterPro" id="IPR004038">
    <property type="entry name" value="Ribosomal_eL8/eL30/eS12/Gad45"/>
</dbReference>
<dbReference type="Pfam" id="PF01248">
    <property type="entry name" value="Ribosomal_L7Ae"/>
    <property type="match status" value="1"/>
</dbReference>
<dbReference type="RefSeq" id="WP_092569755.1">
    <property type="nucleotide sequence ID" value="NZ_CALUDV010000004.1"/>
</dbReference>
<name>A0A1H8Z3U9_9LACT</name>
<evidence type="ECO:0000259" key="1">
    <source>
        <dbReference type="Pfam" id="PF01248"/>
    </source>
</evidence>